<dbReference type="InterPro" id="IPR035985">
    <property type="entry name" value="Ubiquitin-activating_enz"/>
</dbReference>
<name>A0A1A6FUA3_NEOLE</name>
<dbReference type="GO" id="GO:0005634">
    <property type="term" value="C:nucleus"/>
    <property type="evidence" value="ECO:0007669"/>
    <property type="project" value="TreeGrafter"/>
</dbReference>
<evidence type="ECO:0000259" key="2">
    <source>
        <dbReference type="Pfam" id="PF16190"/>
    </source>
</evidence>
<dbReference type="GO" id="GO:0004839">
    <property type="term" value="F:ubiquitin activating enzyme activity"/>
    <property type="evidence" value="ECO:0007669"/>
    <property type="project" value="TreeGrafter"/>
</dbReference>
<dbReference type="OrthoDB" id="10252231at2759"/>
<feature type="domain" description="Ubiquitin-activating enzyme E1 FCCH" evidence="2">
    <location>
        <begin position="47"/>
        <end position="109"/>
    </location>
</feature>
<dbReference type="InterPro" id="IPR045886">
    <property type="entry name" value="ThiF/MoeB/HesA"/>
</dbReference>
<dbReference type="SUPFAM" id="SSF69572">
    <property type="entry name" value="Activating enzymes of the ubiquitin-like proteins"/>
    <property type="match status" value="2"/>
</dbReference>
<dbReference type="AlphaFoldDB" id="A0A1A6FUA3"/>
<dbReference type="InterPro" id="IPR042302">
    <property type="entry name" value="E1_FCCH_sf"/>
</dbReference>
<organism evidence="3 4">
    <name type="scientific">Neotoma lepida</name>
    <name type="common">Desert woodrat</name>
    <dbReference type="NCBI Taxonomy" id="56216"/>
    <lineage>
        <taxon>Eukaryota</taxon>
        <taxon>Metazoa</taxon>
        <taxon>Chordata</taxon>
        <taxon>Craniata</taxon>
        <taxon>Vertebrata</taxon>
        <taxon>Euteleostomi</taxon>
        <taxon>Mammalia</taxon>
        <taxon>Eutheria</taxon>
        <taxon>Euarchontoglires</taxon>
        <taxon>Glires</taxon>
        <taxon>Rodentia</taxon>
        <taxon>Myomorpha</taxon>
        <taxon>Muroidea</taxon>
        <taxon>Cricetidae</taxon>
        <taxon>Neotominae</taxon>
        <taxon>Neotoma</taxon>
    </lineage>
</organism>
<dbReference type="GO" id="GO:0006974">
    <property type="term" value="P:DNA damage response"/>
    <property type="evidence" value="ECO:0007669"/>
    <property type="project" value="TreeGrafter"/>
</dbReference>
<dbReference type="Proteomes" id="UP000092124">
    <property type="component" value="Unassembled WGS sequence"/>
</dbReference>
<dbReference type="GO" id="GO:0006511">
    <property type="term" value="P:ubiquitin-dependent protein catabolic process"/>
    <property type="evidence" value="ECO:0007669"/>
    <property type="project" value="TreeGrafter"/>
</dbReference>
<feature type="non-terminal residue" evidence="3">
    <location>
        <position position="276"/>
    </location>
</feature>
<reference evidence="3 4" key="1">
    <citation type="submission" date="2016-06" db="EMBL/GenBank/DDBJ databases">
        <title>The Draft Genome Sequence and Annotation of the Desert Woodrat Neotoma lepida.</title>
        <authorList>
            <person name="Campbell M."/>
            <person name="Oakeson K.F."/>
            <person name="Yandell M."/>
            <person name="Halpert J.R."/>
            <person name="Dearing D."/>
        </authorList>
    </citation>
    <scope>NUCLEOTIDE SEQUENCE [LARGE SCALE GENOMIC DNA]</scope>
    <source>
        <strain evidence="3">417</strain>
        <tissue evidence="3">Liver</tissue>
    </source>
</reference>
<protein>
    <recommendedName>
        <fullName evidence="5">THIF-type NAD/FAD binding fold domain-containing protein</fullName>
    </recommendedName>
</protein>
<dbReference type="PANTHER" id="PTHR10953">
    <property type="entry name" value="UBIQUITIN-ACTIVATING ENZYME E1"/>
    <property type="match status" value="1"/>
</dbReference>
<evidence type="ECO:0000259" key="1">
    <source>
        <dbReference type="Pfam" id="PF00899"/>
    </source>
</evidence>
<dbReference type="Pfam" id="PF00899">
    <property type="entry name" value="ThiF"/>
    <property type="match status" value="1"/>
</dbReference>
<dbReference type="STRING" id="56216.A0A1A6FUA3"/>
<dbReference type="Gene3D" id="3.40.50.720">
    <property type="entry name" value="NAD(P)-binding Rossmann-like Domain"/>
    <property type="match status" value="1"/>
</dbReference>
<evidence type="ECO:0000313" key="4">
    <source>
        <dbReference type="Proteomes" id="UP000092124"/>
    </source>
</evidence>
<sequence length="276" mass="31077">MFLCTHTLDHYWRNFLVVFRQLFCDFREENIVSNSTGEQPLCAMESLGIIICLEESWHRFEGGEFVCFMEVQGMSELNGIGPTEIQVLGPYTFSISDTSGFSDYIRRGLSVKCNCLPGPHNEDCLDTDLIRKLAYVTTGDLVPRNAFHGGLAAQEVMKVQVPLAVELLKNFAMIGLSCREVGEITVTDMDTTEKSNLNRQFLFHPWNVTKLKSEIAAAAATAVWHKPKHQGVQPPESISYSFSQDPPEISIPIYTQKNFPNTIEHTLQVINLGRNE</sequence>
<dbReference type="EMBL" id="LZPO01117427">
    <property type="protein sequence ID" value="OBS57150.1"/>
    <property type="molecule type" value="Genomic_DNA"/>
</dbReference>
<feature type="domain" description="THIF-type NAD/FAD binding fold" evidence="1">
    <location>
        <begin position="166"/>
        <end position="223"/>
    </location>
</feature>
<dbReference type="Pfam" id="PF16190">
    <property type="entry name" value="E1_FCCH"/>
    <property type="match status" value="1"/>
</dbReference>
<accession>A0A1A6FUA3</accession>
<dbReference type="InterPro" id="IPR000594">
    <property type="entry name" value="ThiF_NAD_FAD-bd"/>
</dbReference>
<evidence type="ECO:0000313" key="3">
    <source>
        <dbReference type="EMBL" id="OBS57150.1"/>
    </source>
</evidence>
<dbReference type="Gene3D" id="2.40.30.180">
    <property type="entry name" value="Ubiquitin-activating enzyme E1, FCCH domain"/>
    <property type="match status" value="1"/>
</dbReference>
<proteinExistence type="predicted"/>
<dbReference type="PANTHER" id="PTHR10953:SF4">
    <property type="entry name" value="UBIQUITIN-ACTIVATING ENZYME E1 C-TERMINAL DOMAIN-CONTAINING PROTEIN"/>
    <property type="match status" value="1"/>
</dbReference>
<gene>
    <name evidence="3" type="ORF">A6R68_11724</name>
</gene>
<dbReference type="GO" id="GO:0005737">
    <property type="term" value="C:cytoplasm"/>
    <property type="evidence" value="ECO:0007669"/>
    <property type="project" value="TreeGrafter"/>
</dbReference>
<keyword evidence="4" id="KW-1185">Reference proteome</keyword>
<evidence type="ECO:0008006" key="5">
    <source>
        <dbReference type="Google" id="ProtNLM"/>
    </source>
</evidence>
<dbReference type="InterPro" id="IPR032418">
    <property type="entry name" value="E1_FCCH"/>
</dbReference>
<comment type="caution">
    <text evidence="3">The sequence shown here is derived from an EMBL/GenBank/DDBJ whole genome shotgun (WGS) entry which is preliminary data.</text>
</comment>